<proteinExistence type="predicted"/>
<dbReference type="InterPro" id="IPR027410">
    <property type="entry name" value="TCP-1-like_intermed_sf"/>
</dbReference>
<evidence type="ECO:0008006" key="3">
    <source>
        <dbReference type="Google" id="ProtNLM"/>
    </source>
</evidence>
<dbReference type="AlphaFoldDB" id="A0A4W4F1X8"/>
<organism evidence="1 2">
    <name type="scientific">Electrophorus electricus</name>
    <name type="common">Electric eel</name>
    <name type="synonym">Gymnotus electricus</name>
    <dbReference type="NCBI Taxonomy" id="8005"/>
    <lineage>
        <taxon>Eukaryota</taxon>
        <taxon>Metazoa</taxon>
        <taxon>Chordata</taxon>
        <taxon>Craniata</taxon>
        <taxon>Vertebrata</taxon>
        <taxon>Euteleostomi</taxon>
        <taxon>Actinopterygii</taxon>
        <taxon>Neopterygii</taxon>
        <taxon>Teleostei</taxon>
        <taxon>Ostariophysi</taxon>
        <taxon>Gymnotiformes</taxon>
        <taxon>Gymnotoidei</taxon>
        <taxon>Gymnotidae</taxon>
        <taxon>Electrophorus</taxon>
    </lineage>
</organism>
<sequence length="559" mass="60588">MSRVCKKNPSLCTDEPLAHAEVWQRLTLLRHILSSCYGPFGRLKQIHNNVGGSVLTTSTSSVLLKAITFSEPLVKLIATSIVNHTTRFSDCGLFAGIFSIALIENANRLGLAAGIGSQMYKYLLKECNRYLSSDGCGCKVKVDFSSIHSLLTLAYSVITSKQACMLTPCEAQYITSLTVQAFLHSVPCDSSSRTCFGRTVTILLEGQPVSNSTVFPGLLVEVHELHFTDLKKLGPAPYKIVLFSTSLSGDLSEIGDMALEIHTGVNPEGALLDQLLKLGKQVVRDGVGLFACQKVIHPVLQHYLEEHGLVVIERLGVSLMEPVAQITGALIVASPYSPVSAHVYGRVGGLSLHRHGPKELLQLLPFKDPAVSTMVLCHRNETMIAELKEACRRAEHVLRLTLKEPYALLGGGCTETLLSAYIRDMSESKATEAAQAINCSPSEFRLGTEAFCCSLQSVALSLEGNGQQCLIDLTHGHCWVTAVDTDSETCSCGLSKNRPGLEKALLNTGSHSFFPAAINKFDHQPKLLDSFTAKLSALNMAVEMASLVLDVKYIVKDVN</sequence>
<dbReference type="InterPro" id="IPR027409">
    <property type="entry name" value="GroEL-like_apical_dom_sf"/>
</dbReference>
<dbReference type="Gene3D" id="1.10.560.10">
    <property type="entry name" value="GroEL-like equatorial domain"/>
    <property type="match status" value="1"/>
</dbReference>
<protein>
    <recommendedName>
        <fullName evidence="3">McKusick-Kaufman syndrome</fullName>
    </recommendedName>
</protein>
<dbReference type="GO" id="GO:0005524">
    <property type="term" value="F:ATP binding"/>
    <property type="evidence" value="ECO:0007669"/>
    <property type="project" value="InterPro"/>
</dbReference>
<name>A0A4W4F1X8_ELEEL</name>
<dbReference type="GO" id="GO:0060027">
    <property type="term" value="P:convergent extension involved in gastrulation"/>
    <property type="evidence" value="ECO:0007669"/>
    <property type="project" value="Ensembl"/>
</dbReference>
<accession>A0A4W4F1X8</accession>
<reference evidence="2" key="2">
    <citation type="journal article" date="2017" name="Sci. Adv.">
        <title>A tail of two voltages: Proteomic comparison of the three electric organs of the electric eel.</title>
        <authorList>
            <person name="Traeger L.L."/>
            <person name="Sabat G."/>
            <person name="Barrett-Wilt G.A."/>
            <person name="Wells G.B."/>
            <person name="Sussman M.R."/>
        </authorList>
    </citation>
    <scope>NUCLEOTIDE SEQUENCE [LARGE SCALE GENOMIC DNA]</scope>
</reference>
<dbReference type="GeneTree" id="ENSGT00390000007214"/>
<dbReference type="GO" id="GO:0060271">
    <property type="term" value="P:cilium assembly"/>
    <property type="evidence" value="ECO:0007669"/>
    <property type="project" value="Ensembl"/>
</dbReference>
<dbReference type="GO" id="GO:0048839">
    <property type="term" value="P:inner ear development"/>
    <property type="evidence" value="ECO:0007669"/>
    <property type="project" value="Ensembl"/>
</dbReference>
<gene>
    <name evidence="1" type="primary">MKKS</name>
</gene>
<reference evidence="1" key="5">
    <citation type="submission" date="2025-09" db="UniProtKB">
        <authorList>
            <consortium name="Ensembl"/>
        </authorList>
    </citation>
    <scope>IDENTIFICATION</scope>
</reference>
<dbReference type="Pfam" id="PF00118">
    <property type="entry name" value="Cpn60_TCP1"/>
    <property type="match status" value="1"/>
</dbReference>
<dbReference type="GO" id="GO:0051082">
    <property type="term" value="F:unfolded protein binding"/>
    <property type="evidence" value="ECO:0007669"/>
    <property type="project" value="InterPro"/>
</dbReference>
<dbReference type="GO" id="GO:0043010">
    <property type="term" value="P:camera-type eye development"/>
    <property type="evidence" value="ECO:0007669"/>
    <property type="project" value="Ensembl"/>
</dbReference>
<dbReference type="RefSeq" id="XP_026870036.2">
    <property type="nucleotide sequence ID" value="XM_027014235.2"/>
</dbReference>
<dbReference type="SUPFAM" id="SSF52029">
    <property type="entry name" value="GroEL apical domain-like"/>
    <property type="match status" value="1"/>
</dbReference>
<dbReference type="GO" id="GO:0005737">
    <property type="term" value="C:cytoplasm"/>
    <property type="evidence" value="ECO:0007669"/>
    <property type="project" value="Ensembl"/>
</dbReference>
<dbReference type="GO" id="GO:0005634">
    <property type="term" value="C:nucleus"/>
    <property type="evidence" value="ECO:0007669"/>
    <property type="project" value="Ensembl"/>
</dbReference>
<dbReference type="Gene3D" id="3.30.260.10">
    <property type="entry name" value="TCP-1-like chaperonin intermediate domain"/>
    <property type="match status" value="1"/>
</dbReference>
<dbReference type="GO" id="GO:0006457">
    <property type="term" value="P:protein folding"/>
    <property type="evidence" value="ECO:0007669"/>
    <property type="project" value="InterPro"/>
</dbReference>
<dbReference type="Gene3D" id="3.50.7.10">
    <property type="entry name" value="GroEL"/>
    <property type="match status" value="1"/>
</dbReference>
<evidence type="ECO:0000313" key="1">
    <source>
        <dbReference type="Ensembl" id="ENSEEEP00000018149.2"/>
    </source>
</evidence>
<evidence type="ECO:0000313" key="2">
    <source>
        <dbReference type="Proteomes" id="UP000314983"/>
    </source>
</evidence>
<dbReference type="PANTHER" id="PTHR46787">
    <property type="entry name" value="SYNDROMES PUTATIVE CHAPERONIN-RELATED"/>
    <property type="match status" value="1"/>
</dbReference>
<dbReference type="GO" id="GO:0051131">
    <property type="term" value="P:chaperone-mediated protein complex assembly"/>
    <property type="evidence" value="ECO:0007669"/>
    <property type="project" value="TreeGrafter"/>
</dbReference>
<dbReference type="GO" id="GO:0001947">
    <property type="term" value="P:heart looping"/>
    <property type="evidence" value="ECO:0007669"/>
    <property type="project" value="Ensembl"/>
</dbReference>
<dbReference type="GeneID" id="113579965"/>
<reference evidence="1" key="3">
    <citation type="submission" date="2020-05" db="EMBL/GenBank/DDBJ databases">
        <title>Electrophorus electricus (electric eel) genome, fEleEle1, primary haplotype.</title>
        <authorList>
            <person name="Myers G."/>
            <person name="Meyer A."/>
            <person name="Fedrigo O."/>
            <person name="Formenti G."/>
            <person name="Rhie A."/>
            <person name="Tracey A."/>
            <person name="Sims Y."/>
            <person name="Jarvis E.D."/>
        </authorList>
    </citation>
    <scope>NUCLEOTIDE SEQUENCE [LARGE SCALE GENOMIC DNA]</scope>
</reference>
<dbReference type="Ensembl" id="ENSEEET00000018350.2">
    <property type="protein sequence ID" value="ENSEEEP00000018149.2"/>
    <property type="gene ID" value="ENSEEEG00000008926.2"/>
</dbReference>
<dbReference type="GO" id="GO:0032402">
    <property type="term" value="P:melanosome transport"/>
    <property type="evidence" value="ECO:0007669"/>
    <property type="project" value="Ensembl"/>
</dbReference>
<dbReference type="InterPro" id="IPR002423">
    <property type="entry name" value="Cpn60/GroEL/TCP-1"/>
</dbReference>
<reference evidence="1" key="4">
    <citation type="submission" date="2025-08" db="UniProtKB">
        <authorList>
            <consortium name="Ensembl"/>
        </authorList>
    </citation>
    <scope>IDENTIFICATION</scope>
</reference>
<dbReference type="GO" id="GO:1902636">
    <property type="term" value="C:kinociliary basal body"/>
    <property type="evidence" value="ECO:0007669"/>
    <property type="project" value="TreeGrafter"/>
</dbReference>
<reference evidence="2" key="1">
    <citation type="journal article" date="2014" name="Science">
        <title>Nonhuman genetics. Genomic basis for the convergent evolution of electric organs.</title>
        <authorList>
            <person name="Gallant J.R."/>
            <person name="Traeger L.L."/>
            <person name="Volkening J.D."/>
            <person name="Moffett H."/>
            <person name="Chen P.H."/>
            <person name="Novina C.D."/>
            <person name="Phillips G.N.Jr."/>
            <person name="Anand R."/>
            <person name="Wells G.B."/>
            <person name="Pinch M."/>
            <person name="Guth R."/>
            <person name="Unguez G.A."/>
            <person name="Albert J.S."/>
            <person name="Zakon H.H."/>
            <person name="Samanta M.P."/>
            <person name="Sussman M.R."/>
        </authorList>
    </citation>
    <scope>NUCLEOTIDE SEQUENCE [LARGE SCALE GENOMIC DNA]</scope>
</reference>
<dbReference type="PANTHER" id="PTHR46787:SF1">
    <property type="entry name" value="MOLECULAR CHAPERONE MKKS"/>
    <property type="match status" value="1"/>
</dbReference>
<dbReference type="InterPro" id="IPR028790">
    <property type="entry name" value="MKKS"/>
</dbReference>
<dbReference type="Proteomes" id="UP000314983">
    <property type="component" value="Chromosome 9"/>
</dbReference>
<dbReference type="SUPFAM" id="SSF48592">
    <property type="entry name" value="GroEL equatorial domain-like"/>
    <property type="match status" value="1"/>
</dbReference>
<dbReference type="GO" id="GO:0070121">
    <property type="term" value="P:Kupffer's vesicle development"/>
    <property type="evidence" value="ECO:0007669"/>
    <property type="project" value="Ensembl"/>
</dbReference>
<dbReference type="OMA" id="LFVCQKV"/>
<dbReference type="GO" id="GO:0051877">
    <property type="term" value="P:pigment granule aggregation in cell center"/>
    <property type="evidence" value="ECO:0007669"/>
    <property type="project" value="Ensembl"/>
</dbReference>
<dbReference type="InterPro" id="IPR027413">
    <property type="entry name" value="GROEL-like_equatorial_sf"/>
</dbReference>
<dbReference type="STRING" id="8005.ENSEEEP00000018149"/>
<keyword evidence="2" id="KW-1185">Reference proteome</keyword>